<keyword evidence="3" id="KW-1185">Reference proteome</keyword>
<feature type="compositionally biased region" description="Low complexity" evidence="1">
    <location>
        <begin position="42"/>
        <end position="58"/>
    </location>
</feature>
<evidence type="ECO:0000313" key="2">
    <source>
        <dbReference type="EMBL" id="TPX74088.1"/>
    </source>
</evidence>
<accession>A0A507FFL5</accession>
<proteinExistence type="predicted"/>
<dbReference type="AlphaFoldDB" id="A0A507FFL5"/>
<reference evidence="2 3" key="1">
    <citation type="journal article" date="2019" name="Sci. Rep.">
        <title>Comparative genomics of chytrid fungi reveal insights into the obligate biotrophic and pathogenic lifestyle of Synchytrium endobioticum.</title>
        <authorList>
            <person name="van de Vossenberg B.T.L.H."/>
            <person name="Warris S."/>
            <person name="Nguyen H.D.T."/>
            <person name="van Gent-Pelzer M.P.E."/>
            <person name="Joly D.L."/>
            <person name="van de Geest H.C."/>
            <person name="Bonants P.J.M."/>
            <person name="Smith D.S."/>
            <person name="Levesque C.A."/>
            <person name="van der Lee T.A.J."/>
        </authorList>
    </citation>
    <scope>NUCLEOTIDE SEQUENCE [LARGE SCALE GENOMIC DNA]</scope>
    <source>
        <strain evidence="2 3">CBS 675.73</strain>
    </source>
</reference>
<evidence type="ECO:0000313" key="3">
    <source>
        <dbReference type="Proteomes" id="UP000320333"/>
    </source>
</evidence>
<dbReference type="OrthoDB" id="2134741at2759"/>
<organism evidence="2 3">
    <name type="scientific">Chytriomyces confervae</name>
    <dbReference type="NCBI Taxonomy" id="246404"/>
    <lineage>
        <taxon>Eukaryota</taxon>
        <taxon>Fungi</taxon>
        <taxon>Fungi incertae sedis</taxon>
        <taxon>Chytridiomycota</taxon>
        <taxon>Chytridiomycota incertae sedis</taxon>
        <taxon>Chytridiomycetes</taxon>
        <taxon>Chytridiales</taxon>
        <taxon>Chytriomycetaceae</taxon>
        <taxon>Chytriomyces</taxon>
    </lineage>
</organism>
<comment type="caution">
    <text evidence="2">The sequence shown here is derived from an EMBL/GenBank/DDBJ whole genome shotgun (WGS) entry which is preliminary data.</text>
</comment>
<protein>
    <submittedName>
        <fullName evidence="2">Uncharacterized protein</fullName>
    </submittedName>
</protein>
<sequence length="218" mass="24209">MTGQQHGGSANKPFITEYKLAFKDPTPFLRKGTQPGSKKKAGASVAAAKQQQQLKEKQQMFQQHQLQYQQHLQQQQQQQSATPLFPFASSAAIKEVAQTQRNGPISKKDLLWGPGTHTNPDAELTSLTLPAMMNTPPVQPSTFRRRRVLAQQNVSIGRYNILSGTEIQGEPYSGYKEGRRAVIQTFARIDLTTNARTPGYNIISAKDYGQEVLKALSI</sequence>
<dbReference type="Proteomes" id="UP000320333">
    <property type="component" value="Unassembled WGS sequence"/>
</dbReference>
<gene>
    <name evidence="2" type="ORF">CcCBS67573_g04645</name>
</gene>
<feature type="region of interest" description="Disordered" evidence="1">
    <location>
        <begin position="26"/>
        <end position="58"/>
    </location>
</feature>
<evidence type="ECO:0000256" key="1">
    <source>
        <dbReference type="SAM" id="MobiDB-lite"/>
    </source>
</evidence>
<dbReference type="EMBL" id="QEAP01000145">
    <property type="protein sequence ID" value="TPX74088.1"/>
    <property type="molecule type" value="Genomic_DNA"/>
</dbReference>
<name>A0A507FFL5_9FUNG</name>